<keyword evidence="1" id="KW-0812">Transmembrane</keyword>
<feature type="transmembrane region" description="Helical" evidence="1">
    <location>
        <begin position="408"/>
        <end position="430"/>
    </location>
</feature>
<reference evidence="2 3" key="1">
    <citation type="submission" date="2024-02" db="EMBL/GenBank/DDBJ databases">
        <title>High-quality chromosome-scale genome assembly of Pensacola bahiagrass (Paspalum notatum Flugge var. saurae).</title>
        <authorList>
            <person name="Vega J.M."/>
            <person name="Podio M."/>
            <person name="Orjuela J."/>
            <person name="Siena L.A."/>
            <person name="Pessino S.C."/>
            <person name="Combes M.C."/>
            <person name="Mariac C."/>
            <person name="Albertini E."/>
            <person name="Pupilli F."/>
            <person name="Ortiz J.P.A."/>
            <person name="Leblanc O."/>
        </authorList>
    </citation>
    <scope>NUCLEOTIDE SEQUENCE [LARGE SCALE GENOMIC DNA]</scope>
    <source>
        <strain evidence="2">R1</strain>
        <tissue evidence="2">Leaf</tissue>
    </source>
</reference>
<keyword evidence="3" id="KW-1185">Reference proteome</keyword>
<dbReference type="EMBL" id="CP144745">
    <property type="protein sequence ID" value="WVZ51131.1"/>
    <property type="molecule type" value="Genomic_DNA"/>
</dbReference>
<proteinExistence type="predicted"/>
<evidence type="ECO:0000313" key="3">
    <source>
        <dbReference type="Proteomes" id="UP001341281"/>
    </source>
</evidence>
<sequence>MEEWAWVEDVERTLGEADVSVEMSRWQQPSIYRVPSFIKDLNPSAYRPQVVSLGPFHHGRLELLPMEEHKRRALQHLLRRAGRPLMKEFLAAVHDAAEQLEGAYGVDLGREWRGEGEGRKRFVALMIVDGCFMLEVIRATSVDHGGYAPNDPIFSYHGVLYMVPYIRRDMLMLENQLPLLLLEKLVAVETVKPVNADAINRMVLRFLSSSSSSPRRLPPSAGATLCLHALDVHRRNMLYGHYQNPPRWRDVPETDIIRSAVELYKAGIRFKKSISDSLHDIRFRHGVLSMPAVTLDDSTKDMFLNMMAFERLHVGAGNEVTAYVFFMDCMINSDKDVALLSSEGIIQNAAGSDKAVVRLFSSISKDLVLEPESVLDAVRREVNAYCRKPWNMWRANLLQTYFRAPTSFINFVAAATGLVITVISTVYTILSFYKQLSGSR</sequence>
<dbReference type="Pfam" id="PF03140">
    <property type="entry name" value="DUF247"/>
    <property type="match status" value="1"/>
</dbReference>
<gene>
    <name evidence="2" type="ORF">U9M48_002306</name>
</gene>
<protein>
    <submittedName>
        <fullName evidence="2">Uncharacterized protein</fullName>
    </submittedName>
</protein>
<keyword evidence="1" id="KW-1133">Transmembrane helix</keyword>
<dbReference type="EMBL" id="CP144745">
    <property type="protein sequence ID" value="WVZ51132.1"/>
    <property type="molecule type" value="Genomic_DNA"/>
</dbReference>
<keyword evidence="1" id="KW-0472">Membrane</keyword>
<dbReference type="Proteomes" id="UP001341281">
    <property type="component" value="Chromosome 01"/>
</dbReference>
<dbReference type="PANTHER" id="PTHR31170:SF18">
    <property type="entry name" value="(WILD MALAYSIAN BANANA) HYPOTHETICAL PROTEIN"/>
    <property type="match status" value="1"/>
</dbReference>
<dbReference type="PANTHER" id="PTHR31170">
    <property type="entry name" value="BNAC04G53230D PROTEIN"/>
    <property type="match status" value="1"/>
</dbReference>
<evidence type="ECO:0000313" key="2">
    <source>
        <dbReference type="EMBL" id="WVZ51131.1"/>
    </source>
</evidence>
<name>A0AAQ3PJK6_PASNO</name>
<accession>A0AAQ3PJK6</accession>
<dbReference type="InterPro" id="IPR004158">
    <property type="entry name" value="DUF247_pln"/>
</dbReference>
<organism evidence="2 3">
    <name type="scientific">Paspalum notatum var. saurae</name>
    <dbReference type="NCBI Taxonomy" id="547442"/>
    <lineage>
        <taxon>Eukaryota</taxon>
        <taxon>Viridiplantae</taxon>
        <taxon>Streptophyta</taxon>
        <taxon>Embryophyta</taxon>
        <taxon>Tracheophyta</taxon>
        <taxon>Spermatophyta</taxon>
        <taxon>Magnoliopsida</taxon>
        <taxon>Liliopsida</taxon>
        <taxon>Poales</taxon>
        <taxon>Poaceae</taxon>
        <taxon>PACMAD clade</taxon>
        <taxon>Panicoideae</taxon>
        <taxon>Andropogonodae</taxon>
        <taxon>Paspaleae</taxon>
        <taxon>Paspalinae</taxon>
        <taxon>Paspalum</taxon>
    </lineage>
</organism>
<evidence type="ECO:0000256" key="1">
    <source>
        <dbReference type="SAM" id="Phobius"/>
    </source>
</evidence>
<dbReference type="AlphaFoldDB" id="A0AAQ3PJK6"/>